<organism evidence="3 4">
    <name type="scientific">Georgenia deserti</name>
    <dbReference type="NCBI Taxonomy" id="2093781"/>
    <lineage>
        <taxon>Bacteria</taxon>
        <taxon>Bacillati</taxon>
        <taxon>Actinomycetota</taxon>
        <taxon>Actinomycetes</taxon>
        <taxon>Micrococcales</taxon>
        <taxon>Bogoriellaceae</taxon>
        <taxon>Georgenia</taxon>
    </lineage>
</organism>
<dbReference type="EMBL" id="JBHUEE010000002">
    <property type="protein sequence ID" value="MFD1716948.1"/>
    <property type="molecule type" value="Genomic_DNA"/>
</dbReference>
<dbReference type="Gene3D" id="3.30.530.20">
    <property type="match status" value="1"/>
</dbReference>
<accession>A0ABW4L0I0</accession>
<reference evidence="4" key="1">
    <citation type="journal article" date="2019" name="Int. J. Syst. Evol. Microbiol.">
        <title>The Global Catalogue of Microorganisms (GCM) 10K type strain sequencing project: providing services to taxonomists for standard genome sequencing and annotation.</title>
        <authorList>
            <consortium name="The Broad Institute Genomics Platform"/>
            <consortium name="The Broad Institute Genome Sequencing Center for Infectious Disease"/>
            <person name="Wu L."/>
            <person name="Ma J."/>
        </authorList>
    </citation>
    <scope>NUCLEOTIDE SEQUENCE [LARGE SCALE GENOMIC DNA]</scope>
    <source>
        <strain evidence="4">JCM 17130</strain>
    </source>
</reference>
<comment type="caution">
    <text evidence="3">The sequence shown here is derived from an EMBL/GenBank/DDBJ whole genome shotgun (WGS) entry which is preliminary data.</text>
</comment>
<dbReference type="InterPro" id="IPR013538">
    <property type="entry name" value="ASHA1/2-like_C"/>
</dbReference>
<evidence type="ECO:0000313" key="4">
    <source>
        <dbReference type="Proteomes" id="UP001597277"/>
    </source>
</evidence>
<keyword evidence="4" id="KW-1185">Reference proteome</keyword>
<proteinExistence type="inferred from homology"/>
<evidence type="ECO:0000256" key="1">
    <source>
        <dbReference type="ARBA" id="ARBA00006817"/>
    </source>
</evidence>
<feature type="domain" description="Activator of Hsp90 ATPase homologue 1/2-like C-terminal" evidence="2">
    <location>
        <begin position="20"/>
        <end position="157"/>
    </location>
</feature>
<dbReference type="RefSeq" id="WP_388002393.1">
    <property type="nucleotide sequence ID" value="NZ_JBHUEE010000002.1"/>
</dbReference>
<protein>
    <submittedName>
        <fullName evidence="3">SRPBCC domain-containing protein</fullName>
    </submittedName>
</protein>
<gene>
    <name evidence="3" type="ORF">ACFSE6_03825</name>
</gene>
<evidence type="ECO:0000313" key="3">
    <source>
        <dbReference type="EMBL" id="MFD1716948.1"/>
    </source>
</evidence>
<comment type="similarity">
    <text evidence="1">Belongs to the AHA1 family.</text>
</comment>
<evidence type="ECO:0000259" key="2">
    <source>
        <dbReference type="Pfam" id="PF08327"/>
    </source>
</evidence>
<dbReference type="SUPFAM" id="SSF55961">
    <property type="entry name" value="Bet v1-like"/>
    <property type="match status" value="1"/>
</dbReference>
<name>A0ABW4L0I0_9MICO</name>
<sequence>MTETTAPATTTTQVHGIYIDAPAEKVWEALTSSEYTNRYGYGGDLEFEPRVGGIYRHLTTEAMRQMGMGDVAVEATVVEIEPPHRLVLDWRAVWHDEPASRLTYEIAQGPSGLTRVTLTHELPESPGTAKDVAGNGDVENGGGGWPWELASLKTLLETGRTMTTAGA</sequence>
<dbReference type="Pfam" id="PF08327">
    <property type="entry name" value="AHSA1"/>
    <property type="match status" value="1"/>
</dbReference>
<dbReference type="InterPro" id="IPR023393">
    <property type="entry name" value="START-like_dom_sf"/>
</dbReference>
<dbReference type="Proteomes" id="UP001597277">
    <property type="component" value="Unassembled WGS sequence"/>
</dbReference>